<dbReference type="PRINTS" id="PR00950">
    <property type="entry name" value="TYPE3IMSPROT"/>
</dbReference>
<accession>A0A2T4JLF9</accession>
<keyword evidence="3" id="KW-0812">Transmembrane</keyword>
<comment type="caution">
    <text evidence="4">The sequence shown here is derived from an EMBL/GenBank/DDBJ whole genome shotgun (WGS) entry which is preliminary data.</text>
</comment>
<name>A0A2T4JLF9_9RHOB</name>
<dbReference type="Proteomes" id="UP000241899">
    <property type="component" value="Unassembled WGS sequence"/>
</dbReference>
<evidence type="ECO:0000313" key="4">
    <source>
        <dbReference type="EMBL" id="PTE18741.1"/>
    </source>
</evidence>
<dbReference type="EMBL" id="PZKF01000004">
    <property type="protein sequence ID" value="PTE18741.1"/>
    <property type="molecule type" value="Genomic_DNA"/>
</dbReference>
<comment type="similarity">
    <text evidence="1">Belongs to the type III secretion exporter family.</text>
</comment>
<feature type="region of interest" description="Disordered" evidence="2">
    <location>
        <begin position="1"/>
        <end position="23"/>
    </location>
</feature>
<dbReference type="Pfam" id="PF01312">
    <property type="entry name" value="Bac_export_2"/>
    <property type="match status" value="1"/>
</dbReference>
<keyword evidence="4" id="KW-0282">Flagellum</keyword>
<organism evidence="4 5">
    <name type="scientific">Phaeovulum veldkampii DSM 11550</name>
    <dbReference type="NCBI Taxonomy" id="1185920"/>
    <lineage>
        <taxon>Bacteria</taxon>
        <taxon>Pseudomonadati</taxon>
        <taxon>Pseudomonadota</taxon>
        <taxon>Alphaproteobacteria</taxon>
        <taxon>Rhodobacterales</taxon>
        <taxon>Paracoccaceae</taxon>
        <taxon>Phaeovulum</taxon>
    </lineage>
</organism>
<evidence type="ECO:0000256" key="1">
    <source>
        <dbReference type="ARBA" id="ARBA00010690"/>
    </source>
</evidence>
<keyword evidence="3" id="KW-0472">Membrane</keyword>
<dbReference type="AlphaFoldDB" id="A0A2T4JLF9"/>
<sequence length="361" mass="38976">MTDQSAADKEHEPTEHKLAEARKRGEIVRSTDVNGAAVYAGFLAVALGLGITNLANFGATAKGLLDRADSLGAVFLRGGTGPAAGALAGLVLSVIPWFLGPMVFVIAALAVQRAVVLSPEKLLPKLQRIDPIANAGQKFGRDGLFEFLKSFAKLLIIAIVLTVFLLDRMSRILIAQSLAPALATAELLTLIVEFLIWVVVIATVIAAGDYLWQSAQHLRRNRMSRQELMDEFKQSEGDPQLKGQRRRRAIEIATNKMLADVPKADVVIVNPTHYAVALQWTRGGGQAPVCIAKGADEIAARIREAATGAGMPLHSDPPTARALHATVEIGQEIRPEHYLAVAAAIRFAERMRQRARERRGG</sequence>
<dbReference type="InterPro" id="IPR029025">
    <property type="entry name" value="T3SS_substrate_exporter_C"/>
</dbReference>
<keyword evidence="4" id="KW-0969">Cilium</keyword>
<proteinExistence type="inferred from homology"/>
<feature type="transmembrane region" description="Helical" evidence="3">
    <location>
        <begin position="36"/>
        <end position="59"/>
    </location>
</feature>
<dbReference type="RefSeq" id="WP_107323761.1">
    <property type="nucleotide sequence ID" value="NZ_NHSP01000062.1"/>
</dbReference>
<protein>
    <submittedName>
        <fullName evidence="4">Flagellar biosynthesis protein FlhB</fullName>
    </submittedName>
</protein>
<reference evidence="4 5" key="1">
    <citation type="submission" date="2018-03" db="EMBL/GenBank/DDBJ databases">
        <title>Rhodobacter veldkampii.</title>
        <authorList>
            <person name="Meyer T.E."/>
            <person name="Miller S."/>
            <person name="Lodha T."/>
            <person name="Gandham S."/>
            <person name="Chintalapati S."/>
            <person name="Chintalapati V.R."/>
        </authorList>
    </citation>
    <scope>NUCLEOTIDE SEQUENCE [LARGE SCALE GENOMIC DNA]</scope>
    <source>
        <strain evidence="4 5">DSM 11550</strain>
    </source>
</reference>
<dbReference type="PANTHER" id="PTHR30531:SF12">
    <property type="entry name" value="FLAGELLAR BIOSYNTHETIC PROTEIN FLHB"/>
    <property type="match status" value="1"/>
</dbReference>
<evidence type="ECO:0000256" key="2">
    <source>
        <dbReference type="SAM" id="MobiDB-lite"/>
    </source>
</evidence>
<dbReference type="GO" id="GO:0005886">
    <property type="term" value="C:plasma membrane"/>
    <property type="evidence" value="ECO:0007669"/>
    <property type="project" value="TreeGrafter"/>
</dbReference>
<gene>
    <name evidence="4" type="ORF">C5F46_02350</name>
</gene>
<feature type="transmembrane region" description="Helical" evidence="3">
    <location>
        <begin position="154"/>
        <end position="174"/>
    </location>
</feature>
<keyword evidence="5" id="KW-1185">Reference proteome</keyword>
<evidence type="ECO:0000313" key="5">
    <source>
        <dbReference type="Proteomes" id="UP000241899"/>
    </source>
</evidence>
<dbReference type="SUPFAM" id="SSF160544">
    <property type="entry name" value="EscU C-terminal domain-like"/>
    <property type="match status" value="1"/>
</dbReference>
<dbReference type="GO" id="GO:0009306">
    <property type="term" value="P:protein secretion"/>
    <property type="evidence" value="ECO:0007669"/>
    <property type="project" value="InterPro"/>
</dbReference>
<dbReference type="InterPro" id="IPR006135">
    <property type="entry name" value="T3SS_substrate_exporter"/>
</dbReference>
<feature type="transmembrane region" description="Helical" evidence="3">
    <location>
        <begin position="194"/>
        <end position="212"/>
    </location>
</feature>
<keyword evidence="4" id="KW-0966">Cell projection</keyword>
<keyword evidence="3" id="KW-1133">Transmembrane helix</keyword>
<dbReference type="Gene3D" id="6.10.250.2080">
    <property type="match status" value="1"/>
</dbReference>
<dbReference type="Gene3D" id="3.40.1690.10">
    <property type="entry name" value="secretion proteins EscU"/>
    <property type="match status" value="1"/>
</dbReference>
<dbReference type="PANTHER" id="PTHR30531">
    <property type="entry name" value="FLAGELLAR BIOSYNTHETIC PROTEIN FLHB"/>
    <property type="match status" value="1"/>
</dbReference>
<dbReference type="OrthoDB" id="9807950at2"/>
<evidence type="ECO:0000256" key="3">
    <source>
        <dbReference type="SAM" id="Phobius"/>
    </source>
</evidence>